<reference evidence="2 3" key="1">
    <citation type="submission" date="2020-08" db="EMBL/GenBank/DDBJ databases">
        <title>Genome sequencing of Purple Non-Sulfur Bacteria from various extreme environments.</title>
        <authorList>
            <person name="Mayer M."/>
        </authorList>
    </citation>
    <scope>NUCLEOTIDE SEQUENCE [LARGE SCALE GENOMIC DNA]</scope>
    <source>
        <strain evidence="2 3">2761</strain>
    </source>
</reference>
<sequence>MISGLVGAAAQDWLWSSSSSATAGRAPAAQSRADAAGTAMTPEQQRQVQALANTDRQVRQHEQAHLAVGRDLVRGGASYEYQQGPDGKRYAVAGEVSIDASPASTPEKTIPKAIHIRNTALAPADPSAQDQSVAASAARMEAEARQELARLAREGGTAGPAAAYSAVARAGSEPGQASQVNTFA</sequence>
<comment type="caution">
    <text evidence="2">The sequence shown here is derived from an EMBL/GenBank/DDBJ whole genome shotgun (WGS) entry which is preliminary data.</text>
</comment>
<proteinExistence type="predicted"/>
<gene>
    <name evidence="2" type="ORF">GGD90_002540</name>
</gene>
<dbReference type="EMBL" id="JACIGE010000009">
    <property type="protein sequence ID" value="MBB4248149.1"/>
    <property type="molecule type" value="Genomic_DNA"/>
</dbReference>
<dbReference type="Pfam" id="PF12118">
    <property type="entry name" value="SprA-related"/>
    <property type="match status" value="1"/>
</dbReference>
<keyword evidence="3" id="KW-1185">Reference proteome</keyword>
<evidence type="ECO:0008006" key="4">
    <source>
        <dbReference type="Google" id="ProtNLM"/>
    </source>
</evidence>
<feature type="region of interest" description="Disordered" evidence="1">
    <location>
        <begin position="18"/>
        <end position="47"/>
    </location>
</feature>
<dbReference type="Proteomes" id="UP000587070">
    <property type="component" value="Unassembled WGS sequence"/>
</dbReference>
<organism evidence="2 3">
    <name type="scientific">Rhodocyclus tenuis</name>
    <name type="common">Rhodospirillum tenue</name>
    <dbReference type="NCBI Taxonomy" id="1066"/>
    <lineage>
        <taxon>Bacteria</taxon>
        <taxon>Pseudomonadati</taxon>
        <taxon>Pseudomonadota</taxon>
        <taxon>Betaproteobacteria</taxon>
        <taxon>Rhodocyclales</taxon>
        <taxon>Rhodocyclaceae</taxon>
        <taxon>Rhodocyclus</taxon>
    </lineage>
</organism>
<evidence type="ECO:0000313" key="3">
    <source>
        <dbReference type="Proteomes" id="UP000587070"/>
    </source>
</evidence>
<protein>
    <recommendedName>
        <fullName evidence="4">Catalase</fullName>
    </recommendedName>
</protein>
<dbReference type="AlphaFoldDB" id="A0A840GIZ4"/>
<name>A0A840GIZ4_RHOTE</name>
<feature type="compositionally biased region" description="Low complexity" evidence="1">
    <location>
        <begin position="18"/>
        <end position="37"/>
    </location>
</feature>
<dbReference type="OrthoDB" id="9812722at2"/>
<evidence type="ECO:0000256" key="1">
    <source>
        <dbReference type="SAM" id="MobiDB-lite"/>
    </source>
</evidence>
<dbReference type="RefSeq" id="WP_153117243.1">
    <property type="nucleotide sequence ID" value="NZ_JACIGE010000009.1"/>
</dbReference>
<evidence type="ECO:0000313" key="2">
    <source>
        <dbReference type="EMBL" id="MBB4248149.1"/>
    </source>
</evidence>
<dbReference type="InterPro" id="IPR021973">
    <property type="entry name" value="SprA-related"/>
</dbReference>
<accession>A0A840GIZ4</accession>